<keyword evidence="1" id="KW-0472">Membrane</keyword>
<dbReference type="AlphaFoldDB" id="A0A9E7D1I8"/>
<organism evidence="2 3">
    <name type="scientific">Abyssalbus ytuae</name>
    <dbReference type="NCBI Taxonomy" id="2926907"/>
    <lineage>
        <taxon>Bacteria</taxon>
        <taxon>Pseudomonadati</taxon>
        <taxon>Bacteroidota</taxon>
        <taxon>Flavobacteriia</taxon>
        <taxon>Flavobacteriales</taxon>
        <taxon>Flavobacteriaceae</taxon>
        <taxon>Abyssalbus</taxon>
    </lineage>
</organism>
<sequence>MNTSEKFISSIERDETIRNSFTEEQIAILKDKAKNDRPPIWDKKIFMGVVYIVGGALLLSIIFAAFSVFPYEYNEIVDSTTGSKTKELVEKDVNNFFVMIASASIGALAGLLVPKPSDS</sequence>
<evidence type="ECO:0000313" key="3">
    <source>
        <dbReference type="Proteomes" id="UP000831290"/>
    </source>
</evidence>
<evidence type="ECO:0000313" key="2">
    <source>
        <dbReference type="EMBL" id="UOB19360.1"/>
    </source>
</evidence>
<keyword evidence="1" id="KW-0812">Transmembrane</keyword>
<proteinExistence type="predicted"/>
<gene>
    <name evidence="2" type="ORF">MQE35_08685</name>
</gene>
<feature type="transmembrane region" description="Helical" evidence="1">
    <location>
        <begin position="96"/>
        <end position="113"/>
    </location>
</feature>
<reference evidence="2" key="1">
    <citation type="submission" date="2022-03" db="EMBL/GenBank/DDBJ databases">
        <title>Description of Abyssus ytuae gen. nov., sp. nov., a novel member of the family Flavobacteriaceae isolated from the sediment of Mariana Trench.</title>
        <authorList>
            <person name="Zhang J."/>
            <person name="Xu X."/>
        </authorList>
    </citation>
    <scope>NUCLEOTIDE SEQUENCE</scope>
    <source>
        <strain evidence="2">MT3330</strain>
    </source>
</reference>
<keyword evidence="1" id="KW-1133">Transmembrane helix</keyword>
<protein>
    <submittedName>
        <fullName evidence="2">Uncharacterized protein</fullName>
    </submittedName>
</protein>
<evidence type="ECO:0000256" key="1">
    <source>
        <dbReference type="SAM" id="Phobius"/>
    </source>
</evidence>
<dbReference type="RefSeq" id="WP_255845976.1">
    <property type="nucleotide sequence ID" value="NZ_CP094358.1"/>
</dbReference>
<feature type="transmembrane region" description="Helical" evidence="1">
    <location>
        <begin position="45"/>
        <end position="69"/>
    </location>
</feature>
<dbReference type="KEGG" id="fbm:MQE35_08685"/>
<keyword evidence="3" id="KW-1185">Reference proteome</keyword>
<accession>A0A9E7D1I8</accession>
<dbReference type="EMBL" id="CP094358">
    <property type="protein sequence ID" value="UOB19360.1"/>
    <property type="molecule type" value="Genomic_DNA"/>
</dbReference>
<dbReference type="Proteomes" id="UP000831290">
    <property type="component" value="Chromosome"/>
</dbReference>
<name>A0A9E7D1I8_9FLAO</name>